<dbReference type="EMBL" id="OU898277">
    <property type="protein sequence ID" value="CAG9829438.1"/>
    <property type="molecule type" value="Genomic_DNA"/>
</dbReference>
<dbReference type="InterPro" id="IPR006214">
    <property type="entry name" value="Bax_inhibitor_1-related"/>
</dbReference>
<evidence type="ECO:0000256" key="5">
    <source>
        <dbReference type="RuleBase" id="RU004379"/>
    </source>
</evidence>
<comment type="subcellular location">
    <subcellularLocation>
        <location evidence="1">Membrane</location>
        <topology evidence="1">Multi-pass membrane protein</topology>
    </subcellularLocation>
</comment>
<feature type="transmembrane region" description="Helical" evidence="5">
    <location>
        <begin position="74"/>
        <end position="95"/>
    </location>
</feature>
<keyword evidence="3 5" id="KW-1133">Transmembrane helix</keyword>
<dbReference type="Pfam" id="PF01027">
    <property type="entry name" value="Bax1-I"/>
    <property type="match status" value="1"/>
</dbReference>
<dbReference type="Proteomes" id="UP001153709">
    <property type="component" value="Chromosome 2"/>
</dbReference>
<keyword evidence="2 5" id="KW-0812">Transmembrane</keyword>
<gene>
    <name evidence="6" type="ORF">DIABBA_LOCUS3250</name>
</gene>
<organism evidence="6 7">
    <name type="scientific">Diabrotica balteata</name>
    <name type="common">Banded cucumber beetle</name>
    <dbReference type="NCBI Taxonomy" id="107213"/>
    <lineage>
        <taxon>Eukaryota</taxon>
        <taxon>Metazoa</taxon>
        <taxon>Ecdysozoa</taxon>
        <taxon>Arthropoda</taxon>
        <taxon>Hexapoda</taxon>
        <taxon>Insecta</taxon>
        <taxon>Pterygota</taxon>
        <taxon>Neoptera</taxon>
        <taxon>Endopterygota</taxon>
        <taxon>Coleoptera</taxon>
        <taxon>Polyphaga</taxon>
        <taxon>Cucujiformia</taxon>
        <taxon>Chrysomeloidea</taxon>
        <taxon>Chrysomelidae</taxon>
        <taxon>Galerucinae</taxon>
        <taxon>Diabroticina</taxon>
        <taxon>Diabroticites</taxon>
        <taxon>Diabrotica</taxon>
    </lineage>
</organism>
<comment type="similarity">
    <text evidence="5">Belongs to the BI1 family.</text>
</comment>
<dbReference type="PANTHER" id="PTHR23291">
    <property type="entry name" value="BAX INHIBITOR-RELATED"/>
    <property type="match status" value="1"/>
</dbReference>
<evidence type="ECO:0000313" key="6">
    <source>
        <dbReference type="EMBL" id="CAG9829438.1"/>
    </source>
</evidence>
<feature type="transmembrane region" description="Helical" evidence="5">
    <location>
        <begin position="126"/>
        <end position="149"/>
    </location>
</feature>
<feature type="transmembrane region" description="Helical" evidence="5">
    <location>
        <begin position="161"/>
        <end position="180"/>
    </location>
</feature>
<feature type="transmembrane region" description="Helical" evidence="5">
    <location>
        <begin position="186"/>
        <end position="202"/>
    </location>
</feature>
<keyword evidence="4 5" id="KW-0472">Membrane</keyword>
<accession>A0A9N9XBH8</accession>
<feature type="transmembrane region" description="Helical" evidence="5">
    <location>
        <begin position="42"/>
        <end position="62"/>
    </location>
</feature>
<evidence type="ECO:0000256" key="4">
    <source>
        <dbReference type="ARBA" id="ARBA00023136"/>
    </source>
</evidence>
<dbReference type="OrthoDB" id="7933078at2759"/>
<protein>
    <submittedName>
        <fullName evidence="6">Uncharacterized protein</fullName>
    </submittedName>
</protein>
<dbReference type="AlphaFoldDB" id="A0A9N9XBH8"/>
<reference evidence="6" key="1">
    <citation type="submission" date="2022-01" db="EMBL/GenBank/DDBJ databases">
        <authorList>
            <person name="King R."/>
        </authorList>
    </citation>
    <scope>NUCLEOTIDE SEQUENCE</scope>
</reference>
<sequence length="253" mass="28809">METTTDSCSDVLIEFQDHKQNTIEDGFNFDNAYIKANFFLKVFWIISAQFAVTSGVTYWFLFEDQTKFFIQKNFGILIVAGVLLFMVLLIVGFCGELRRDSPVNYAILISFTLSKAFLIACLSTVFYNYILLVTSLIICATCFGLGLFANPTCIKFNVLKGLLFTFTLHFVIIAVIFAIAEFYLEITISTLVSFCVTGYYIYDIQLMTRKQHVYDLEPYECIFAAVSVFIDFPQIIYKVCLCKVISGEVSMRG</sequence>
<name>A0A9N9XBH8_DIABA</name>
<evidence type="ECO:0000313" key="7">
    <source>
        <dbReference type="Proteomes" id="UP001153709"/>
    </source>
</evidence>
<dbReference type="PANTHER" id="PTHR23291:SF47">
    <property type="entry name" value="TRANSMEMBRANE BAX INHIBITOR MOTIF CONTAINING 7"/>
    <property type="match status" value="1"/>
</dbReference>
<evidence type="ECO:0000256" key="2">
    <source>
        <dbReference type="ARBA" id="ARBA00022692"/>
    </source>
</evidence>
<evidence type="ECO:0000256" key="1">
    <source>
        <dbReference type="ARBA" id="ARBA00004141"/>
    </source>
</evidence>
<evidence type="ECO:0000256" key="3">
    <source>
        <dbReference type="ARBA" id="ARBA00022989"/>
    </source>
</evidence>
<feature type="transmembrane region" description="Helical" evidence="5">
    <location>
        <begin position="102"/>
        <end position="120"/>
    </location>
</feature>
<proteinExistence type="inferred from homology"/>
<keyword evidence="7" id="KW-1185">Reference proteome</keyword>
<dbReference type="GO" id="GO:0016020">
    <property type="term" value="C:membrane"/>
    <property type="evidence" value="ECO:0007669"/>
    <property type="project" value="UniProtKB-SubCell"/>
</dbReference>